<gene>
    <name evidence="3" type="ORF">AMSG_10545</name>
</gene>
<dbReference type="OrthoDB" id="337581at2759"/>
<reference evidence="3 4" key="1">
    <citation type="submission" date="2010-05" db="EMBL/GenBank/DDBJ databases">
        <title>The Genome Sequence of Thecamonas trahens ATCC 50062.</title>
        <authorList>
            <consortium name="The Broad Institute Genome Sequencing Platform"/>
            <person name="Russ C."/>
            <person name="Cuomo C."/>
            <person name="Shea T."/>
            <person name="Young S.K."/>
            <person name="Zeng Q."/>
            <person name="Koehrsen M."/>
            <person name="Haas B."/>
            <person name="Borodovsky M."/>
            <person name="Guigo R."/>
            <person name="Alvarado L."/>
            <person name="Berlin A."/>
            <person name="Bochicchio J."/>
            <person name="Borenstein D."/>
            <person name="Chapman S."/>
            <person name="Chen Z."/>
            <person name="Freedman E."/>
            <person name="Gellesch M."/>
            <person name="Goldberg J."/>
            <person name="Griggs A."/>
            <person name="Gujja S."/>
            <person name="Heilman E."/>
            <person name="Heiman D."/>
            <person name="Hepburn T."/>
            <person name="Howarth C."/>
            <person name="Jen D."/>
            <person name="Larson L."/>
            <person name="Mehta T."/>
            <person name="Park D."/>
            <person name="Pearson M."/>
            <person name="Roberts A."/>
            <person name="Saif S."/>
            <person name="Shenoy N."/>
            <person name="Sisk P."/>
            <person name="Stolte C."/>
            <person name="Sykes S."/>
            <person name="Thomson T."/>
            <person name="Walk T."/>
            <person name="White J."/>
            <person name="Yandava C."/>
            <person name="Burger G."/>
            <person name="Gray M.W."/>
            <person name="Holland P.W.H."/>
            <person name="King N."/>
            <person name="Lang F.B.F."/>
            <person name="Roger A.J."/>
            <person name="Ruiz-Trillo I."/>
            <person name="Lander E."/>
            <person name="Nusbaum C."/>
        </authorList>
    </citation>
    <scope>NUCLEOTIDE SEQUENCE [LARGE SCALE GENOMIC DNA]</scope>
    <source>
        <strain evidence="3 4">ATCC 50062</strain>
    </source>
</reference>
<dbReference type="AlphaFoldDB" id="A0A0L0DS71"/>
<dbReference type="GO" id="GO:0008270">
    <property type="term" value="F:zinc ion binding"/>
    <property type="evidence" value="ECO:0007669"/>
    <property type="project" value="UniProtKB-KW"/>
</dbReference>
<dbReference type="GeneID" id="25568746"/>
<dbReference type="PROSITE" id="PS50966">
    <property type="entry name" value="ZF_SWIM"/>
    <property type="match status" value="1"/>
</dbReference>
<sequence>MTNMPIQDLVVNVNLVSSASLGKLAVLFPADDIGGGPSVLTTALDVLDRGLLELVEAVPSGRSAVFASSRTSPARYLVLGTHYCSCPAFIQAVRSASAAFCKHQLAAMLSSLGVGGAIATRRVDDAHMACALLDGRTRLR</sequence>
<evidence type="ECO:0000256" key="1">
    <source>
        <dbReference type="PROSITE-ProRule" id="PRU00325"/>
    </source>
</evidence>
<keyword evidence="1" id="KW-0862">Zinc</keyword>
<dbReference type="EMBL" id="GL349492">
    <property type="protein sequence ID" value="KNC54891.1"/>
    <property type="molecule type" value="Genomic_DNA"/>
</dbReference>
<dbReference type="Proteomes" id="UP000054408">
    <property type="component" value="Unassembled WGS sequence"/>
</dbReference>
<dbReference type="InterPro" id="IPR007527">
    <property type="entry name" value="Znf_SWIM"/>
</dbReference>
<accession>A0A0L0DS71</accession>
<evidence type="ECO:0000259" key="2">
    <source>
        <dbReference type="PROSITE" id="PS50966"/>
    </source>
</evidence>
<dbReference type="PANTHER" id="PTHR28498">
    <property type="entry name" value="ZINC FINGER SWIM DOMAIN-CONTAINING PROTEIN 7"/>
    <property type="match status" value="1"/>
</dbReference>
<keyword evidence="1" id="KW-0863">Zinc-finger</keyword>
<keyword evidence="4" id="KW-1185">Reference proteome</keyword>
<name>A0A0L0DS71_THETB</name>
<evidence type="ECO:0000313" key="4">
    <source>
        <dbReference type="Proteomes" id="UP000054408"/>
    </source>
</evidence>
<organism evidence="3 4">
    <name type="scientific">Thecamonas trahens ATCC 50062</name>
    <dbReference type="NCBI Taxonomy" id="461836"/>
    <lineage>
        <taxon>Eukaryota</taxon>
        <taxon>Apusozoa</taxon>
        <taxon>Apusomonadida</taxon>
        <taxon>Apusomonadidae</taxon>
        <taxon>Thecamonas</taxon>
    </lineage>
</organism>
<dbReference type="Pfam" id="PF04434">
    <property type="entry name" value="SWIM"/>
    <property type="match status" value="1"/>
</dbReference>
<feature type="domain" description="SWIM-type" evidence="2">
    <location>
        <begin position="76"/>
        <end position="112"/>
    </location>
</feature>
<keyword evidence="1" id="KW-0479">Metal-binding</keyword>
<dbReference type="GO" id="GO:0000724">
    <property type="term" value="P:double-strand break repair via homologous recombination"/>
    <property type="evidence" value="ECO:0007669"/>
    <property type="project" value="TreeGrafter"/>
</dbReference>
<dbReference type="RefSeq" id="XP_013753482.1">
    <property type="nucleotide sequence ID" value="XM_013898028.1"/>
</dbReference>
<protein>
    <recommendedName>
        <fullName evidence="2">SWIM-type domain-containing protein</fullName>
    </recommendedName>
</protein>
<dbReference type="PANTHER" id="PTHR28498:SF1">
    <property type="entry name" value="ZINC FINGER SWIM DOMAIN-CONTAINING PROTEIN 7"/>
    <property type="match status" value="1"/>
</dbReference>
<dbReference type="GO" id="GO:0097196">
    <property type="term" value="C:Shu complex"/>
    <property type="evidence" value="ECO:0007669"/>
    <property type="project" value="TreeGrafter"/>
</dbReference>
<evidence type="ECO:0000313" key="3">
    <source>
        <dbReference type="EMBL" id="KNC54891.1"/>
    </source>
</evidence>
<proteinExistence type="predicted"/>